<accession>A0A0E9TT76</accession>
<protein>
    <submittedName>
        <fullName evidence="1">Uncharacterized protein</fullName>
    </submittedName>
</protein>
<organism evidence="1">
    <name type="scientific">Anguilla anguilla</name>
    <name type="common">European freshwater eel</name>
    <name type="synonym">Muraena anguilla</name>
    <dbReference type="NCBI Taxonomy" id="7936"/>
    <lineage>
        <taxon>Eukaryota</taxon>
        <taxon>Metazoa</taxon>
        <taxon>Chordata</taxon>
        <taxon>Craniata</taxon>
        <taxon>Vertebrata</taxon>
        <taxon>Euteleostomi</taxon>
        <taxon>Actinopterygii</taxon>
        <taxon>Neopterygii</taxon>
        <taxon>Teleostei</taxon>
        <taxon>Anguilliformes</taxon>
        <taxon>Anguillidae</taxon>
        <taxon>Anguilla</taxon>
    </lineage>
</organism>
<dbReference type="EMBL" id="GBXM01051688">
    <property type="protein sequence ID" value="JAH56889.1"/>
    <property type="molecule type" value="Transcribed_RNA"/>
</dbReference>
<reference evidence="1" key="2">
    <citation type="journal article" date="2015" name="Fish Shellfish Immunol.">
        <title>Early steps in the European eel (Anguilla anguilla)-Vibrio vulnificus interaction in the gills: Role of the RtxA13 toxin.</title>
        <authorList>
            <person name="Callol A."/>
            <person name="Pajuelo D."/>
            <person name="Ebbesson L."/>
            <person name="Teles M."/>
            <person name="MacKenzie S."/>
            <person name="Amaro C."/>
        </authorList>
    </citation>
    <scope>NUCLEOTIDE SEQUENCE</scope>
</reference>
<name>A0A0E9TT76_ANGAN</name>
<sequence length="12" mass="1449">MQCLISICRPRE</sequence>
<reference evidence="1" key="1">
    <citation type="submission" date="2014-11" db="EMBL/GenBank/DDBJ databases">
        <authorList>
            <person name="Amaro Gonzalez C."/>
        </authorList>
    </citation>
    <scope>NUCLEOTIDE SEQUENCE</scope>
</reference>
<proteinExistence type="predicted"/>
<evidence type="ECO:0000313" key="1">
    <source>
        <dbReference type="EMBL" id="JAH56889.1"/>
    </source>
</evidence>